<dbReference type="Gramene" id="PHT72121">
    <property type="protein sequence ID" value="PHT72121"/>
    <property type="gene ID" value="T459_22906"/>
</dbReference>
<dbReference type="SUPFAM" id="SSF51735">
    <property type="entry name" value="NAD(P)-binding Rossmann-fold domains"/>
    <property type="match status" value="1"/>
</dbReference>
<dbReference type="AlphaFoldDB" id="A0A2G2YR75"/>
<dbReference type="PANTHER" id="PTHR48476">
    <property type="entry name" value="SHORT-CHAIN DEHYDROGENASE TIC 32, CHLOROPLASTIC-LIKE"/>
    <property type="match status" value="1"/>
</dbReference>
<dbReference type="Proteomes" id="UP000222542">
    <property type="component" value="Unassembled WGS sequence"/>
</dbReference>
<comment type="caution">
    <text evidence="1">The sequence shown here is derived from an EMBL/GenBank/DDBJ whole genome shotgun (WGS) entry which is preliminary data.</text>
</comment>
<dbReference type="STRING" id="4072.A0A2G2YR75"/>
<reference evidence="1 2" key="1">
    <citation type="journal article" date="2014" name="Nat. Genet.">
        <title>Genome sequence of the hot pepper provides insights into the evolution of pungency in Capsicum species.</title>
        <authorList>
            <person name="Kim S."/>
            <person name="Park M."/>
            <person name="Yeom S.I."/>
            <person name="Kim Y.M."/>
            <person name="Lee J.M."/>
            <person name="Lee H.A."/>
            <person name="Seo E."/>
            <person name="Choi J."/>
            <person name="Cheong K."/>
            <person name="Kim K.T."/>
            <person name="Jung K."/>
            <person name="Lee G.W."/>
            <person name="Oh S.K."/>
            <person name="Bae C."/>
            <person name="Kim S.B."/>
            <person name="Lee H.Y."/>
            <person name="Kim S.Y."/>
            <person name="Kim M.S."/>
            <person name="Kang B.C."/>
            <person name="Jo Y.D."/>
            <person name="Yang H.B."/>
            <person name="Jeong H.J."/>
            <person name="Kang W.H."/>
            <person name="Kwon J.K."/>
            <person name="Shin C."/>
            <person name="Lim J.Y."/>
            <person name="Park J.H."/>
            <person name="Huh J.H."/>
            <person name="Kim J.S."/>
            <person name="Kim B.D."/>
            <person name="Cohen O."/>
            <person name="Paran I."/>
            <person name="Suh M.C."/>
            <person name="Lee S.B."/>
            <person name="Kim Y.K."/>
            <person name="Shin Y."/>
            <person name="Noh S.J."/>
            <person name="Park J."/>
            <person name="Seo Y.S."/>
            <person name="Kwon S.Y."/>
            <person name="Kim H.A."/>
            <person name="Park J.M."/>
            <person name="Kim H.J."/>
            <person name="Choi S.B."/>
            <person name="Bosland P.W."/>
            <person name="Reeves G."/>
            <person name="Jo S.H."/>
            <person name="Lee B.W."/>
            <person name="Cho H.T."/>
            <person name="Choi H.S."/>
            <person name="Lee M.S."/>
            <person name="Yu Y."/>
            <person name="Do Choi Y."/>
            <person name="Park B.S."/>
            <person name="van Deynze A."/>
            <person name="Ashrafi H."/>
            <person name="Hill T."/>
            <person name="Kim W.T."/>
            <person name="Pai H.S."/>
            <person name="Ahn H.K."/>
            <person name="Yeam I."/>
            <person name="Giovannoni J.J."/>
            <person name="Rose J.K."/>
            <person name="Sorensen I."/>
            <person name="Lee S.J."/>
            <person name="Kim R.W."/>
            <person name="Choi I.Y."/>
            <person name="Choi B.S."/>
            <person name="Lim J.S."/>
            <person name="Lee Y.H."/>
            <person name="Choi D."/>
        </authorList>
    </citation>
    <scope>NUCLEOTIDE SEQUENCE [LARGE SCALE GENOMIC DNA]</scope>
    <source>
        <strain evidence="2">cv. CM334</strain>
    </source>
</reference>
<dbReference type="Gene3D" id="3.40.50.720">
    <property type="entry name" value="NAD(P)-binding Rossmann-like Domain"/>
    <property type="match status" value="1"/>
</dbReference>
<dbReference type="InterPro" id="IPR055280">
    <property type="entry name" value="TIC32"/>
</dbReference>
<proteinExistence type="predicted"/>
<protein>
    <submittedName>
        <fullName evidence="1">Uncharacterized protein</fullName>
    </submittedName>
</protein>
<keyword evidence="2" id="KW-1185">Reference proteome</keyword>
<accession>A0A2G2YR75</accession>
<reference evidence="1 2" key="2">
    <citation type="journal article" date="2017" name="Genome Biol.">
        <title>New reference genome sequences of hot pepper reveal the massive evolution of plant disease-resistance genes by retroduplication.</title>
        <authorList>
            <person name="Kim S."/>
            <person name="Park J."/>
            <person name="Yeom S.I."/>
            <person name="Kim Y.M."/>
            <person name="Seo E."/>
            <person name="Kim K.T."/>
            <person name="Kim M.S."/>
            <person name="Lee J.M."/>
            <person name="Cheong K."/>
            <person name="Shin H.S."/>
            <person name="Kim S.B."/>
            <person name="Han K."/>
            <person name="Lee J."/>
            <person name="Park M."/>
            <person name="Lee H.A."/>
            <person name="Lee H.Y."/>
            <person name="Lee Y."/>
            <person name="Oh S."/>
            <person name="Lee J.H."/>
            <person name="Choi E."/>
            <person name="Choi E."/>
            <person name="Lee S.E."/>
            <person name="Jeon J."/>
            <person name="Kim H."/>
            <person name="Choi G."/>
            <person name="Song H."/>
            <person name="Lee J."/>
            <person name="Lee S.C."/>
            <person name="Kwon J.K."/>
            <person name="Lee H.Y."/>
            <person name="Koo N."/>
            <person name="Hong Y."/>
            <person name="Kim R.W."/>
            <person name="Kang W.H."/>
            <person name="Huh J.H."/>
            <person name="Kang B.C."/>
            <person name="Yang T.J."/>
            <person name="Lee Y.H."/>
            <person name="Bennetzen J.L."/>
            <person name="Choi D."/>
        </authorList>
    </citation>
    <scope>NUCLEOTIDE SEQUENCE [LARGE SCALE GENOMIC DNA]</scope>
    <source>
        <strain evidence="2">cv. CM334</strain>
    </source>
</reference>
<name>A0A2G2YR75_CAPAN</name>
<evidence type="ECO:0000313" key="2">
    <source>
        <dbReference type="Proteomes" id="UP000222542"/>
    </source>
</evidence>
<organism evidence="1 2">
    <name type="scientific">Capsicum annuum</name>
    <name type="common">Capsicum pepper</name>
    <dbReference type="NCBI Taxonomy" id="4072"/>
    <lineage>
        <taxon>Eukaryota</taxon>
        <taxon>Viridiplantae</taxon>
        <taxon>Streptophyta</taxon>
        <taxon>Embryophyta</taxon>
        <taxon>Tracheophyta</taxon>
        <taxon>Spermatophyta</taxon>
        <taxon>Magnoliopsida</taxon>
        <taxon>eudicotyledons</taxon>
        <taxon>Gunneridae</taxon>
        <taxon>Pentapetalae</taxon>
        <taxon>asterids</taxon>
        <taxon>lamiids</taxon>
        <taxon>Solanales</taxon>
        <taxon>Solanaceae</taxon>
        <taxon>Solanoideae</taxon>
        <taxon>Capsiceae</taxon>
        <taxon>Capsicum</taxon>
    </lineage>
</organism>
<evidence type="ECO:0000313" key="1">
    <source>
        <dbReference type="EMBL" id="PHT72121.1"/>
    </source>
</evidence>
<sequence length="212" mass="23540">MAHHSLNGSSKRLRIEGGWDEKPLDLGSCMDQVQQLMMKARMIYEAKEQNEEHINITQQIILNELFMHALFQSVIRRSSGGKKKQLIVGLISFQGEKMLRMITGRPGPSGFGSATTAEQVTEGIDGSNLTPTVTGGASGIVLETARVLTLRNIYVMITARNMEAANEAKQCILKDNKAARVDIEKLDLSSIRFFKGFSDNFIELNLPLNILM</sequence>
<dbReference type="EMBL" id="AYRZ02000009">
    <property type="protein sequence ID" value="PHT72121.1"/>
    <property type="molecule type" value="Genomic_DNA"/>
</dbReference>
<gene>
    <name evidence="1" type="ORF">T459_22906</name>
</gene>
<dbReference type="InterPro" id="IPR036291">
    <property type="entry name" value="NAD(P)-bd_dom_sf"/>
</dbReference>
<dbReference type="PANTHER" id="PTHR48476:SF1">
    <property type="entry name" value="SHORT-CHAIN DEHYDROGENASE TIC 32, CHLOROPLASTIC-LIKE"/>
    <property type="match status" value="1"/>
</dbReference>